<reference evidence="2" key="1">
    <citation type="submission" date="2013-04" db="EMBL/GenBank/DDBJ databases">
        <title>Toll-like receptors in phylogenetically divergent fish species - their contribution in modulating the innate immunity.</title>
        <authorList>
            <person name="Samanta M."/>
            <person name="Basu M."/>
            <person name="Swain B."/>
            <person name="Bej A."/>
            <person name="Paichha M."/>
            <person name="Jayasankar P."/>
        </authorList>
    </citation>
    <scope>NUCLEOTIDE SEQUENCE</scope>
</reference>
<feature type="chain" id="PRO_5013175576" evidence="1">
    <location>
        <begin position="16"/>
        <end position="108"/>
    </location>
</feature>
<keyword evidence="1" id="KW-0732">Signal</keyword>
<proteinExistence type="evidence at transcript level"/>
<dbReference type="InterPro" id="IPR032675">
    <property type="entry name" value="LRR_dom_sf"/>
</dbReference>
<sequence length="108" mass="12446">MLGFWVMTTFPISLAMCTDEIQLRFHPCNMQENYTTNVVKFFCNDKTLRSIPDIFRNTTFLDASYNEINNLTGESLKGCDQLETLKLNRMSKSRNVTIAEGFFANLTN</sequence>
<organism evidence="2">
    <name type="scientific">Clarias batrachus</name>
    <name type="common">Walking catfish</name>
    <name type="synonym">Silurus batrachus</name>
    <dbReference type="NCBI Taxonomy" id="59899"/>
    <lineage>
        <taxon>Eukaryota</taxon>
        <taxon>Metazoa</taxon>
        <taxon>Chordata</taxon>
        <taxon>Craniata</taxon>
        <taxon>Vertebrata</taxon>
        <taxon>Euteleostomi</taxon>
        <taxon>Actinopterygii</taxon>
        <taxon>Neopterygii</taxon>
        <taxon>Teleostei</taxon>
        <taxon>Ostariophysi</taxon>
        <taxon>Siluriformes</taxon>
        <taxon>Clariidae</taxon>
        <taxon>Clarias</taxon>
    </lineage>
</organism>
<protein>
    <submittedName>
        <fullName evidence="2">Toll-like receptor 8-2</fullName>
    </submittedName>
</protein>
<evidence type="ECO:0000256" key="1">
    <source>
        <dbReference type="SAM" id="SignalP"/>
    </source>
</evidence>
<feature type="signal peptide" evidence="1">
    <location>
        <begin position="1"/>
        <end position="15"/>
    </location>
</feature>
<name>A0A059PJ46_CLABA</name>
<dbReference type="SUPFAM" id="SSF52058">
    <property type="entry name" value="L domain-like"/>
    <property type="match status" value="1"/>
</dbReference>
<dbReference type="AlphaFoldDB" id="A0A059PJ46"/>
<feature type="non-terminal residue" evidence="2">
    <location>
        <position position="108"/>
    </location>
</feature>
<evidence type="ECO:0000313" key="2">
    <source>
        <dbReference type="EMBL" id="AGM39448.1"/>
    </source>
</evidence>
<accession>A0A059PJ46</accession>
<keyword evidence="2" id="KW-0675">Receptor</keyword>
<dbReference type="EMBL" id="KC907867">
    <property type="protein sequence ID" value="AGM39448.1"/>
    <property type="molecule type" value="mRNA"/>
</dbReference>
<dbReference type="Gene3D" id="3.80.10.10">
    <property type="entry name" value="Ribonuclease Inhibitor"/>
    <property type="match status" value="1"/>
</dbReference>